<dbReference type="Gene3D" id="3.30.230.20">
    <property type="entry name" value="lpxc deacetylase, domain 1"/>
    <property type="match status" value="1"/>
</dbReference>
<dbReference type="Gene3D" id="3.10.129.10">
    <property type="entry name" value="Hotdog Thioesterase"/>
    <property type="match status" value="1"/>
</dbReference>
<dbReference type="EC" id="4.2.1.59" evidence="16"/>
<comment type="function">
    <text evidence="14 16">Involved in unsaturated fatty acids biosynthesis. Catalyzes the dehydration of short chain beta-hydroxyacyl-ACPs and long chain saturated and unsaturated beta-hydroxyacyl-ACPs.</text>
</comment>
<dbReference type="InterPro" id="IPR010084">
    <property type="entry name" value="FabZ"/>
</dbReference>
<accession>A0A395LXV8</accession>
<dbReference type="Pfam" id="PF07977">
    <property type="entry name" value="FabA"/>
    <property type="match status" value="1"/>
</dbReference>
<evidence type="ECO:0000256" key="7">
    <source>
        <dbReference type="ARBA" id="ARBA00022556"/>
    </source>
</evidence>
<dbReference type="GO" id="GO:0103117">
    <property type="term" value="F:UDP-3-O-acyl-N-acetylglucosamine deacetylase activity"/>
    <property type="evidence" value="ECO:0007669"/>
    <property type="project" value="UniProtKB-UniRule"/>
</dbReference>
<dbReference type="NCBIfam" id="TIGR01750">
    <property type="entry name" value="fabZ"/>
    <property type="match status" value="1"/>
</dbReference>
<proteinExistence type="inferred from homology"/>
<dbReference type="AlphaFoldDB" id="A0A395LXV8"/>
<evidence type="ECO:0000313" key="18">
    <source>
        <dbReference type="Proteomes" id="UP000266389"/>
    </source>
</evidence>
<evidence type="ECO:0000256" key="13">
    <source>
        <dbReference type="ARBA" id="ARBA00024535"/>
    </source>
</evidence>
<dbReference type="CDD" id="cd01288">
    <property type="entry name" value="FabZ"/>
    <property type="match status" value="1"/>
</dbReference>
<dbReference type="SUPFAM" id="SSF54211">
    <property type="entry name" value="Ribosomal protein S5 domain 2-like"/>
    <property type="match status" value="2"/>
</dbReference>
<keyword evidence="8 15" id="KW-0479">Metal-binding</keyword>
<evidence type="ECO:0000256" key="1">
    <source>
        <dbReference type="ARBA" id="ARBA00001947"/>
    </source>
</evidence>
<dbReference type="InterPro" id="IPR029069">
    <property type="entry name" value="HotDog_dom_sf"/>
</dbReference>
<evidence type="ECO:0000256" key="3">
    <source>
        <dbReference type="ARBA" id="ARBA00004496"/>
    </source>
</evidence>
<feature type="binding site" evidence="15">
    <location>
        <position position="270"/>
    </location>
    <ligand>
        <name>Zn(2+)</name>
        <dbReference type="ChEBI" id="CHEBI:29105"/>
    </ligand>
</feature>
<evidence type="ECO:0000256" key="12">
    <source>
        <dbReference type="ARBA" id="ARBA00023239"/>
    </source>
</evidence>
<dbReference type="UniPathway" id="UPA00359">
    <property type="reaction ID" value="UER00478"/>
</dbReference>
<comment type="catalytic activity">
    <reaction evidence="16">
        <text>a (3R)-hydroxyacyl-[ACP] = a (2E)-enoyl-[ACP] + H2O</text>
        <dbReference type="Rhea" id="RHEA:13097"/>
        <dbReference type="Rhea" id="RHEA-COMP:9925"/>
        <dbReference type="Rhea" id="RHEA-COMP:9945"/>
        <dbReference type="ChEBI" id="CHEBI:15377"/>
        <dbReference type="ChEBI" id="CHEBI:78784"/>
        <dbReference type="ChEBI" id="CHEBI:78827"/>
        <dbReference type="EC" id="4.2.1.59"/>
    </reaction>
</comment>
<dbReference type="FunFam" id="3.10.129.10:FF:000001">
    <property type="entry name" value="3-hydroxyacyl-[acyl-carrier-protein] dehydratase FabZ"/>
    <property type="match status" value="1"/>
</dbReference>
<feature type="active site" evidence="16">
    <location>
        <position position="372"/>
    </location>
</feature>
<dbReference type="GO" id="GO:0046872">
    <property type="term" value="F:metal ion binding"/>
    <property type="evidence" value="ECO:0007669"/>
    <property type="project" value="UniProtKB-KW"/>
</dbReference>
<dbReference type="GO" id="GO:0006633">
    <property type="term" value="P:fatty acid biosynthetic process"/>
    <property type="evidence" value="ECO:0007669"/>
    <property type="project" value="UniProtKB-UniRule"/>
</dbReference>
<dbReference type="HAMAP" id="MF_00388">
    <property type="entry name" value="LpxC"/>
    <property type="match status" value="1"/>
</dbReference>
<keyword evidence="5 16" id="KW-0963">Cytoplasm</keyword>
<sequence length="477" mass="52913">MLAYQRTIKKEVSIWGRGLHTGQDCMITFKPAPEDYGYRFVRTDLPDSPEIPADIDHVIDIRRGTTIGIGDAKVHTTEHVLAALYGLQIDNCRIELTGPEPPVLDGSSKPFVDALLSAGFETQSAPKNYLVIEETVEYVDEARGVHIVGLPLDDFRATIMIDYKNPALGSQHTGIFDMEKEFASEFAGARTFCFLSEVAELARQGLIRGGDINNAIVIADCAMSQSELDELAQTLSGGKNNLRLEIGANGILNNRELRYPNEPARHKLLDLLGDLALIGMPIKAQILAARPGHAANVEFVKKLKKLIEKNKLTRRYQHERKAGVVFDAAAIQRILPHRYPFLLIDKILEFKLDEKIVAVKNVTLNEPFFQGHFPGNPIMPGVLILEAMAQSGGILLLNGNESFQDKDVFFMGIDHARFRKPVVPGDTLIIESVVKNRRRNVCRFSSQAFVRGELVCEAELMATVVPRQRSTSGYGAL</sequence>
<evidence type="ECO:0000256" key="15">
    <source>
        <dbReference type="HAMAP-Rule" id="MF_00388"/>
    </source>
</evidence>
<dbReference type="EC" id="3.5.1.108" evidence="15"/>
<dbReference type="InterPro" id="IPR011334">
    <property type="entry name" value="UDP-acyl_GlcNac_deAcase_C"/>
</dbReference>
<dbReference type="Gene3D" id="3.30.1700.10">
    <property type="entry name" value="lpxc deacetylase, domain 2"/>
    <property type="match status" value="1"/>
</dbReference>
<protein>
    <recommendedName>
        <fullName evidence="15 16">Multifunctional fusion protein</fullName>
    </recommendedName>
    <domain>
        <recommendedName>
            <fullName evidence="16">3-hydroxyacyl-[acyl-carrier-protein] dehydratase FabZ</fullName>
            <ecNumber evidence="16">4.2.1.59</ecNumber>
        </recommendedName>
        <alternativeName>
            <fullName evidence="16">(3R)-hydroxymyristoyl-[acyl-carrier-protein] dehydratase</fullName>
        </alternativeName>
        <alternativeName>
            <fullName evidence="16">Beta-hydroxyacyl-ACP dehydratase</fullName>
            <shortName evidence="16">(3R)-hydroxymyristoyl-ACP dehydrase</shortName>
        </alternativeName>
    </domain>
    <domain>
        <recommendedName>
            <fullName evidence="15">UDP-3-O-acyl-N-acetylglucosamine deacetylase</fullName>
            <shortName evidence="15">UDP-3-O-acyl-GlcNAc deacetylase</shortName>
            <ecNumber evidence="15">3.5.1.108</ecNumber>
        </recommendedName>
        <alternativeName>
            <fullName evidence="15">UDP-3-O-[R-3-hydroxymyristoyl]-N-acetylglucosamine deacetylase</fullName>
        </alternativeName>
    </domain>
</protein>
<dbReference type="GO" id="GO:0016020">
    <property type="term" value="C:membrane"/>
    <property type="evidence" value="ECO:0007669"/>
    <property type="project" value="GOC"/>
</dbReference>
<evidence type="ECO:0000256" key="4">
    <source>
        <dbReference type="ARBA" id="ARBA00005002"/>
    </source>
</evidence>
<dbReference type="NCBIfam" id="NF009667">
    <property type="entry name" value="PRK13188.1"/>
    <property type="match status" value="1"/>
</dbReference>
<dbReference type="InterPro" id="IPR015870">
    <property type="entry name" value="UDP-acyl_N-AcGlcN_deAcase_N"/>
</dbReference>
<dbReference type="InterPro" id="IPR004463">
    <property type="entry name" value="UDP-acyl_GlcNac_deAcase"/>
</dbReference>
<keyword evidence="9 15" id="KW-0378">Hydrolase</keyword>
<keyword evidence="12 16" id="KW-0456">Lyase</keyword>
<evidence type="ECO:0000256" key="14">
    <source>
        <dbReference type="ARBA" id="ARBA00025049"/>
    </source>
</evidence>
<dbReference type="PANTHER" id="PTHR33694">
    <property type="entry name" value="UDP-3-O-ACYL-N-ACETYLGLUCOSAMINE DEACETYLASE 1, MITOCHONDRIAL-RELATED"/>
    <property type="match status" value="1"/>
</dbReference>
<comment type="catalytic activity">
    <reaction evidence="13 15">
        <text>a UDP-3-O-[(3R)-3-hydroxyacyl]-N-acetyl-alpha-D-glucosamine + H2O = a UDP-3-O-[(3R)-3-hydroxyacyl]-alpha-D-glucosamine + acetate</text>
        <dbReference type="Rhea" id="RHEA:67816"/>
        <dbReference type="ChEBI" id="CHEBI:15377"/>
        <dbReference type="ChEBI" id="CHEBI:30089"/>
        <dbReference type="ChEBI" id="CHEBI:137740"/>
        <dbReference type="ChEBI" id="CHEBI:173225"/>
        <dbReference type="EC" id="3.5.1.108"/>
    </reaction>
</comment>
<comment type="pathway">
    <text evidence="4 15">Glycolipid biosynthesis; lipid IV(A) biosynthesis; lipid IV(A) from (3R)-3-hydroxytetradecanoyl-[acyl-carrier-protein] and UDP-N-acetyl-alpha-D-glucosamine: step 2/6.</text>
</comment>
<organism evidence="17 18">
    <name type="scientific">Candidatus Thermochlorobacter aerophilus</name>
    <dbReference type="NCBI Taxonomy" id="1868324"/>
    <lineage>
        <taxon>Bacteria</taxon>
        <taxon>Pseudomonadati</taxon>
        <taxon>Chlorobiota</taxon>
        <taxon>Chlorobiia</taxon>
        <taxon>Chlorobiales</taxon>
        <taxon>Candidatus Thermochlorobacteriaceae</taxon>
        <taxon>Candidatus Thermochlorobacter</taxon>
    </lineage>
</organism>
<dbReference type="GO" id="GO:0019171">
    <property type="term" value="F:(3R)-hydroxyacyl-[acyl-carrier-protein] dehydratase activity"/>
    <property type="evidence" value="ECO:0007669"/>
    <property type="project" value="UniProtKB-EC"/>
</dbReference>
<evidence type="ECO:0000256" key="5">
    <source>
        <dbReference type="ARBA" id="ARBA00022490"/>
    </source>
</evidence>
<evidence type="ECO:0000256" key="16">
    <source>
        <dbReference type="HAMAP-Rule" id="MF_00406"/>
    </source>
</evidence>
<dbReference type="PANTHER" id="PTHR33694:SF1">
    <property type="entry name" value="UDP-3-O-ACYL-N-ACETYLGLUCOSAMINE DEACETYLASE 1, MITOCHONDRIAL-RELATED"/>
    <property type="match status" value="1"/>
</dbReference>
<gene>
    <name evidence="16" type="primary">fabZ</name>
    <name evidence="15" type="synonym">lpxC</name>
    <name evidence="17" type="ORF">D0433_11310</name>
</gene>
<comment type="similarity">
    <text evidence="16">Belongs to the thioester dehydratase family. FabZ subfamily.</text>
</comment>
<dbReference type="SUPFAM" id="SSF54637">
    <property type="entry name" value="Thioesterase/thiol ester dehydrase-isomerase"/>
    <property type="match status" value="1"/>
</dbReference>
<feature type="active site" description="Proton donor" evidence="15">
    <location>
        <position position="293"/>
    </location>
</feature>
<comment type="similarity">
    <text evidence="15">Belongs to the LpxC family.</text>
</comment>
<comment type="subcellular location">
    <subcellularLocation>
        <location evidence="3 16">Cytoplasm</location>
    </subcellularLocation>
</comment>
<evidence type="ECO:0000256" key="2">
    <source>
        <dbReference type="ARBA" id="ARBA00002923"/>
    </source>
</evidence>
<name>A0A395LXV8_9BACT</name>
<dbReference type="InterPro" id="IPR013114">
    <property type="entry name" value="FabA_FabZ"/>
</dbReference>
<keyword evidence="11 15" id="KW-0443">Lipid metabolism</keyword>
<comment type="cofactor">
    <cofactor evidence="1 15">
        <name>Zn(2+)</name>
        <dbReference type="ChEBI" id="CHEBI:29105"/>
    </cofactor>
</comment>
<dbReference type="HAMAP" id="MF_00406">
    <property type="entry name" value="FabZ"/>
    <property type="match status" value="1"/>
</dbReference>
<evidence type="ECO:0000256" key="8">
    <source>
        <dbReference type="ARBA" id="ARBA00022723"/>
    </source>
</evidence>
<dbReference type="InterPro" id="IPR020568">
    <property type="entry name" value="Ribosomal_Su5_D2-typ_SF"/>
</dbReference>
<evidence type="ECO:0000256" key="10">
    <source>
        <dbReference type="ARBA" id="ARBA00022833"/>
    </source>
</evidence>
<reference evidence="17 18" key="1">
    <citation type="journal article" date="2011" name="ISME J.">
        <title>Community ecology of hot spring cyanobacterial mats: predominant populations and their functional potential.</title>
        <authorList>
            <person name="Klatt C.G."/>
            <person name="Wood J.M."/>
            <person name="Rusch D.B."/>
            <person name="Bateson M.M."/>
            <person name="Hamamura N."/>
            <person name="Heidelberg J.F."/>
            <person name="Grossman A.R."/>
            <person name="Bhaya D."/>
            <person name="Cohan F.M."/>
            <person name="Kuhl M."/>
            <person name="Bryant D.A."/>
            <person name="Ward D.M."/>
        </authorList>
    </citation>
    <scope>NUCLEOTIDE SEQUENCE [LARGE SCALE GENOMIC DNA]</scope>
    <source>
        <strain evidence="17">OS</strain>
    </source>
</reference>
<keyword evidence="10 15" id="KW-0862">Zinc</keyword>
<dbReference type="Pfam" id="PF03331">
    <property type="entry name" value="LpxC"/>
    <property type="match status" value="2"/>
</dbReference>
<keyword evidence="6 15" id="KW-0444">Lipid biosynthesis</keyword>
<keyword evidence="7 15" id="KW-0441">Lipid A biosynthesis</keyword>
<dbReference type="Proteomes" id="UP000266389">
    <property type="component" value="Unassembled WGS sequence"/>
</dbReference>
<dbReference type="GO" id="GO:0005737">
    <property type="term" value="C:cytoplasm"/>
    <property type="evidence" value="ECO:0007669"/>
    <property type="project" value="UniProtKB-SubCell"/>
</dbReference>
<feature type="binding site" evidence="15">
    <location>
        <position position="79"/>
    </location>
    <ligand>
        <name>Zn(2+)</name>
        <dbReference type="ChEBI" id="CHEBI:29105"/>
    </ligand>
</feature>
<comment type="function">
    <text evidence="2 15">Catalyzes the hydrolysis of UDP-3-O-myristoyl-N-acetylglucosamine to form UDP-3-O-myristoylglucosamine and acetate, the committed step in lipid A biosynthesis.</text>
</comment>
<evidence type="ECO:0000256" key="6">
    <source>
        <dbReference type="ARBA" id="ARBA00022516"/>
    </source>
</evidence>
<comment type="caution">
    <text evidence="17">The sequence shown here is derived from an EMBL/GenBank/DDBJ whole genome shotgun (WGS) entry which is preliminary data.</text>
</comment>
<evidence type="ECO:0000313" key="17">
    <source>
        <dbReference type="EMBL" id="RFM23382.1"/>
    </source>
</evidence>
<evidence type="ECO:0000256" key="11">
    <source>
        <dbReference type="ARBA" id="ARBA00023098"/>
    </source>
</evidence>
<dbReference type="EMBL" id="PHFL01000066">
    <property type="protein sequence ID" value="RFM23382.1"/>
    <property type="molecule type" value="Genomic_DNA"/>
</dbReference>
<dbReference type="NCBIfam" id="NF000582">
    <property type="entry name" value="PRK00006.1"/>
    <property type="match status" value="1"/>
</dbReference>
<evidence type="ECO:0000256" key="9">
    <source>
        <dbReference type="ARBA" id="ARBA00022801"/>
    </source>
</evidence>
<feature type="binding site" evidence="15">
    <location>
        <position position="266"/>
    </location>
    <ligand>
        <name>Zn(2+)</name>
        <dbReference type="ChEBI" id="CHEBI:29105"/>
    </ligand>
</feature>
<dbReference type="GO" id="GO:0009245">
    <property type="term" value="P:lipid A biosynthetic process"/>
    <property type="evidence" value="ECO:0007669"/>
    <property type="project" value="UniProtKB-UniRule"/>
</dbReference>